<sequence length="550" mass="63409">MNPTAFPPLISRFPLILIIILVTLFTSLNLPAAGKPILGINTNEVMQVDSSVPFLNLFKQALPFDESRRLTRGNIVYDRDGWPRSLNGGVAGTNLIHWLPAGTIPDGNYTVLYDGEGELKYCEDEKLKDNDPKCDVKIIKQTKGREIIQIRAGSDNFFKVTLSITKSNPRNYLRNIRLLPPGGICANNPYKRVPSARSCRGNYQSFEKYHKTILFNPDYLNFMRHFRVIRFMNMSGITRNPMTAWNQMSRMSQATWAGREGRRGAPLEVMVKLANKLNARPWFNIPHAADNNLVRQYALYVKKHLRPNLKPYIEYTNETWNNAFSQAQYVKTMGIKQRLDTNPAQAGHKFYAKRSVEIMRIWEQVYGGHQRFTRVLGGFAASIRMTELLLKYNNTYKYIDAFAIAPYFYVHYPMLKQIRSVPDVFKLLKDPKNPYSMGSIYKRLEKQMAVAKKYKVKLVAYEGGQHLLAPGTHSTRDQPNPYLIGANRAHPMEKMYIEFLQNWGRITGNSLMTLFSAPKTYQFYGSWGLKEHINQPDNKAPKYRGVKRFF</sequence>
<dbReference type="Proteomes" id="UP000885750">
    <property type="component" value="Unassembled WGS sequence"/>
</dbReference>
<name>A0A7V2T132_LEUMU</name>
<accession>A0A7V2T132</accession>
<dbReference type="AlphaFoldDB" id="A0A7V2T132"/>
<protein>
    <recommendedName>
        <fullName evidence="2">Cellulose-binding protein</fullName>
    </recommendedName>
</protein>
<dbReference type="EMBL" id="DRMS01000391">
    <property type="protein sequence ID" value="HFC93211.1"/>
    <property type="molecule type" value="Genomic_DNA"/>
</dbReference>
<evidence type="ECO:0000313" key="1">
    <source>
        <dbReference type="EMBL" id="HFC93211.1"/>
    </source>
</evidence>
<comment type="caution">
    <text evidence="1">The sequence shown here is derived from an EMBL/GenBank/DDBJ whole genome shotgun (WGS) entry which is preliminary data.</text>
</comment>
<gene>
    <name evidence="1" type="ORF">ENJ51_10415</name>
</gene>
<organism evidence="1">
    <name type="scientific">Leucothrix mucor</name>
    <dbReference type="NCBI Taxonomy" id="45248"/>
    <lineage>
        <taxon>Bacteria</taxon>
        <taxon>Pseudomonadati</taxon>
        <taxon>Pseudomonadota</taxon>
        <taxon>Gammaproteobacteria</taxon>
        <taxon>Thiotrichales</taxon>
        <taxon>Thiotrichaceae</taxon>
        <taxon>Leucothrix</taxon>
    </lineage>
</organism>
<evidence type="ECO:0008006" key="2">
    <source>
        <dbReference type="Google" id="ProtNLM"/>
    </source>
</evidence>
<proteinExistence type="predicted"/>
<reference evidence="1" key="1">
    <citation type="journal article" date="2020" name="mSystems">
        <title>Genome- and Community-Level Interaction Insights into Carbon Utilization and Element Cycling Functions of Hydrothermarchaeota in Hydrothermal Sediment.</title>
        <authorList>
            <person name="Zhou Z."/>
            <person name="Liu Y."/>
            <person name="Xu W."/>
            <person name="Pan J."/>
            <person name="Luo Z.H."/>
            <person name="Li M."/>
        </authorList>
    </citation>
    <scope>NUCLEOTIDE SEQUENCE [LARGE SCALE GENOMIC DNA]</scope>
    <source>
        <strain evidence="1">HyVt-493</strain>
    </source>
</reference>